<name>A0A2P2JY57_RHIMU</name>
<sequence>MNRTLLSSELKI</sequence>
<reference evidence="1" key="1">
    <citation type="submission" date="2018-02" db="EMBL/GenBank/DDBJ databases">
        <title>Rhizophora mucronata_Transcriptome.</title>
        <authorList>
            <person name="Meera S.P."/>
            <person name="Sreeshan A."/>
            <person name="Augustine A."/>
        </authorList>
    </citation>
    <scope>NUCLEOTIDE SEQUENCE</scope>
    <source>
        <tissue evidence="1">Leaf</tissue>
    </source>
</reference>
<organism evidence="1">
    <name type="scientific">Rhizophora mucronata</name>
    <name type="common">Asiatic mangrove</name>
    <dbReference type="NCBI Taxonomy" id="61149"/>
    <lineage>
        <taxon>Eukaryota</taxon>
        <taxon>Viridiplantae</taxon>
        <taxon>Streptophyta</taxon>
        <taxon>Embryophyta</taxon>
        <taxon>Tracheophyta</taxon>
        <taxon>Spermatophyta</taxon>
        <taxon>Magnoliopsida</taxon>
        <taxon>eudicotyledons</taxon>
        <taxon>Gunneridae</taxon>
        <taxon>Pentapetalae</taxon>
        <taxon>rosids</taxon>
        <taxon>fabids</taxon>
        <taxon>Malpighiales</taxon>
        <taxon>Rhizophoraceae</taxon>
        <taxon>Rhizophora</taxon>
    </lineage>
</organism>
<protein>
    <submittedName>
        <fullName evidence="1">Uncharacterized protein</fullName>
    </submittedName>
</protein>
<evidence type="ECO:0000313" key="1">
    <source>
        <dbReference type="EMBL" id="MBW98385.1"/>
    </source>
</evidence>
<accession>A0A2P2JY57</accession>
<proteinExistence type="predicted"/>
<dbReference type="EMBL" id="GGEC01017902">
    <property type="protein sequence ID" value="MBW98385.1"/>
    <property type="molecule type" value="Transcribed_RNA"/>
</dbReference>